<dbReference type="STRING" id="97331.A0A436ZRV5"/>
<dbReference type="CDD" id="cd19481">
    <property type="entry name" value="RecA-like_protease"/>
    <property type="match status" value="1"/>
</dbReference>
<keyword evidence="4" id="KW-1185">Reference proteome</keyword>
<feature type="region of interest" description="Disordered" evidence="1">
    <location>
        <begin position="627"/>
        <end position="656"/>
    </location>
</feature>
<dbReference type="Proteomes" id="UP000283090">
    <property type="component" value="Unassembled WGS sequence"/>
</dbReference>
<dbReference type="GO" id="GO:0016887">
    <property type="term" value="F:ATP hydrolysis activity"/>
    <property type="evidence" value="ECO:0007669"/>
    <property type="project" value="InterPro"/>
</dbReference>
<dbReference type="OrthoDB" id="10042665at2759"/>
<name>A0A436ZRV5_ARTFL</name>
<dbReference type="AlphaFoldDB" id="A0A436ZRV5"/>
<dbReference type="RefSeq" id="XP_067487086.1">
    <property type="nucleotide sequence ID" value="XM_067639282.1"/>
</dbReference>
<evidence type="ECO:0000313" key="3">
    <source>
        <dbReference type="EMBL" id="RVD81542.1"/>
    </source>
</evidence>
<comment type="caution">
    <text evidence="3">The sequence shown here is derived from an EMBL/GenBank/DDBJ whole genome shotgun (WGS) entry which is preliminary data.</text>
</comment>
<dbReference type="GeneID" id="93591713"/>
<dbReference type="Gene3D" id="3.40.50.300">
    <property type="entry name" value="P-loop containing nucleotide triphosphate hydrolases"/>
    <property type="match status" value="1"/>
</dbReference>
<dbReference type="InterPro" id="IPR054289">
    <property type="entry name" value="DUF7025"/>
</dbReference>
<feature type="region of interest" description="Disordered" evidence="1">
    <location>
        <begin position="1"/>
        <end position="34"/>
    </location>
</feature>
<dbReference type="SUPFAM" id="SSF52540">
    <property type="entry name" value="P-loop containing nucleoside triphosphate hydrolases"/>
    <property type="match status" value="1"/>
</dbReference>
<gene>
    <name evidence="3" type="ORF">DFL_009402</name>
</gene>
<dbReference type="GO" id="GO:0005524">
    <property type="term" value="F:ATP binding"/>
    <property type="evidence" value="ECO:0007669"/>
    <property type="project" value="InterPro"/>
</dbReference>
<feature type="compositionally biased region" description="Polar residues" evidence="1">
    <location>
        <begin position="647"/>
        <end position="656"/>
    </location>
</feature>
<evidence type="ECO:0000313" key="4">
    <source>
        <dbReference type="Proteomes" id="UP000283090"/>
    </source>
</evidence>
<sequence>MSFETYNQRLPETFNPEKTSETPTAGSSSEITTDNGKRFADITEIHEHQLLGSNVETMPTSQYCPPPKQKSKRQISRHGAYAVLIRRLIDSARGVHVLRRAEVCIQSETLCETSREMVKDAYDSVDIKSTPIVIQGPSYELFFKRKGLEAFVSDTSKPQTIRDEVGLLHTFIKNDKTIVQNIKAYDALISQGKISTNTLWTLFPPGELLIRNDGECPECWICCDVKQEFKTCSWLIYGVRLDFDGRRLDMKKVCYPIYVGGVSRGTLEISQLPLIPLHYYPKEAEVRKLLIKRGHDFQNIMRADLAYRNYRGPLWSQKNLHSHPELRISGRVVVDYKAYLDKNLEMAPDLVPQKRNKNYKALDQNSTQPANSDHVYDPDCSCTTCTSPHSYQANSSTVESHFKTLLQDVDEQYSVIRNMEDLLLLASARMTGYNLRENKWGWLLIDSLEDIGFSRRAFDSLQMDVRQKKLIEALVKGHQSNEFNDFNDFIYGKGKGLMMLLHGTPGIGKTLTAESIAEQVKSPLYNITGGELSVDVSRVEAKLKDIFALAKRWKAIVLLDEADVLMMKRELKELERNSIVTMQLRMIGRFEGILFLTANRFEGWDEAFKVGLILRFDCQSLMSASAEQSGKTSSRTTPVPWKRHSGQKTPSSALEN</sequence>
<dbReference type="Pfam" id="PF22942">
    <property type="entry name" value="DUF7025"/>
    <property type="match status" value="1"/>
</dbReference>
<feature type="compositionally biased region" description="Polar residues" evidence="1">
    <location>
        <begin position="1"/>
        <end position="10"/>
    </location>
</feature>
<feature type="compositionally biased region" description="Polar residues" evidence="1">
    <location>
        <begin position="21"/>
        <end position="34"/>
    </location>
</feature>
<reference evidence="3 4" key="1">
    <citation type="submission" date="2019-01" db="EMBL/GenBank/DDBJ databases">
        <title>Intercellular communication is required for trap formation in the nematode-trapping fungus Duddingtonia flagrans.</title>
        <authorList>
            <person name="Youssar L."/>
            <person name="Wernet V."/>
            <person name="Hensel N."/>
            <person name="Hildebrandt H.-G."/>
            <person name="Fischer R."/>
        </authorList>
    </citation>
    <scope>NUCLEOTIDE SEQUENCE [LARGE SCALE GENOMIC DNA]</scope>
    <source>
        <strain evidence="3 4">CBS H-5679</strain>
    </source>
</reference>
<feature type="domain" description="AAA+ ATPase" evidence="2">
    <location>
        <begin position="495"/>
        <end position="626"/>
    </location>
</feature>
<feature type="compositionally biased region" description="Polar residues" evidence="1">
    <location>
        <begin position="627"/>
        <end position="637"/>
    </location>
</feature>
<evidence type="ECO:0000259" key="2">
    <source>
        <dbReference type="SMART" id="SM00382"/>
    </source>
</evidence>
<dbReference type="VEuPathDB" id="FungiDB:DFL_009402"/>
<dbReference type="EMBL" id="SAEB01000012">
    <property type="protein sequence ID" value="RVD81542.1"/>
    <property type="molecule type" value="Genomic_DNA"/>
</dbReference>
<accession>A0A436ZRV5</accession>
<protein>
    <recommendedName>
        <fullName evidence="2">AAA+ ATPase domain-containing protein</fullName>
    </recommendedName>
</protein>
<evidence type="ECO:0000256" key="1">
    <source>
        <dbReference type="SAM" id="MobiDB-lite"/>
    </source>
</evidence>
<dbReference type="PANTHER" id="PTHR46411:SF2">
    <property type="entry name" value="AAA+ ATPASE DOMAIN-CONTAINING PROTEIN"/>
    <property type="match status" value="1"/>
</dbReference>
<organism evidence="3 4">
    <name type="scientific">Arthrobotrys flagrans</name>
    <name type="common">Nematode-trapping fungus</name>
    <name type="synonym">Trichothecium flagrans</name>
    <dbReference type="NCBI Taxonomy" id="97331"/>
    <lineage>
        <taxon>Eukaryota</taxon>
        <taxon>Fungi</taxon>
        <taxon>Dikarya</taxon>
        <taxon>Ascomycota</taxon>
        <taxon>Pezizomycotina</taxon>
        <taxon>Orbiliomycetes</taxon>
        <taxon>Orbiliales</taxon>
        <taxon>Orbiliaceae</taxon>
        <taxon>Arthrobotrys</taxon>
    </lineage>
</organism>
<dbReference type="InterPro" id="IPR003593">
    <property type="entry name" value="AAA+_ATPase"/>
</dbReference>
<dbReference type="Pfam" id="PF00004">
    <property type="entry name" value="AAA"/>
    <property type="match status" value="1"/>
</dbReference>
<proteinExistence type="predicted"/>
<dbReference type="InterPro" id="IPR027417">
    <property type="entry name" value="P-loop_NTPase"/>
</dbReference>
<dbReference type="PANTHER" id="PTHR46411">
    <property type="entry name" value="FAMILY ATPASE, PUTATIVE-RELATED"/>
    <property type="match status" value="1"/>
</dbReference>
<dbReference type="InterPro" id="IPR003959">
    <property type="entry name" value="ATPase_AAA_core"/>
</dbReference>
<dbReference type="SMART" id="SM00382">
    <property type="entry name" value="AAA"/>
    <property type="match status" value="1"/>
</dbReference>